<dbReference type="Proteomes" id="UP001185922">
    <property type="component" value="Unassembled WGS sequence"/>
</dbReference>
<dbReference type="PANTHER" id="PTHR42718">
    <property type="entry name" value="MAJOR FACILITATOR SUPERFAMILY MULTIDRUG TRANSPORTER MFSC"/>
    <property type="match status" value="1"/>
</dbReference>
<evidence type="ECO:0000313" key="10">
    <source>
        <dbReference type="Proteomes" id="UP001185922"/>
    </source>
</evidence>
<evidence type="ECO:0000256" key="5">
    <source>
        <dbReference type="ARBA" id="ARBA00022989"/>
    </source>
</evidence>
<feature type="transmembrane region" description="Helical" evidence="7">
    <location>
        <begin position="267"/>
        <end position="291"/>
    </location>
</feature>
<dbReference type="InterPro" id="IPR036259">
    <property type="entry name" value="MFS_trans_sf"/>
</dbReference>
<evidence type="ECO:0000256" key="2">
    <source>
        <dbReference type="ARBA" id="ARBA00022448"/>
    </source>
</evidence>
<dbReference type="InterPro" id="IPR020846">
    <property type="entry name" value="MFS_dom"/>
</dbReference>
<evidence type="ECO:0000256" key="7">
    <source>
        <dbReference type="SAM" id="Phobius"/>
    </source>
</evidence>
<gene>
    <name evidence="9" type="ORF">R3Q15_06640</name>
</gene>
<evidence type="ECO:0000256" key="4">
    <source>
        <dbReference type="ARBA" id="ARBA00022692"/>
    </source>
</evidence>
<evidence type="ECO:0000256" key="3">
    <source>
        <dbReference type="ARBA" id="ARBA00022475"/>
    </source>
</evidence>
<dbReference type="SUPFAM" id="SSF103473">
    <property type="entry name" value="MFS general substrate transporter"/>
    <property type="match status" value="1"/>
</dbReference>
<keyword evidence="5 7" id="KW-1133">Transmembrane helix</keyword>
<feature type="transmembrane region" description="Helical" evidence="7">
    <location>
        <begin position="303"/>
        <end position="321"/>
    </location>
</feature>
<comment type="caution">
    <text evidence="9">The sequence shown here is derived from an EMBL/GenBank/DDBJ whole genome shotgun (WGS) entry which is preliminary data.</text>
</comment>
<proteinExistence type="predicted"/>
<evidence type="ECO:0000259" key="8">
    <source>
        <dbReference type="PROSITE" id="PS50850"/>
    </source>
</evidence>
<accession>A0AAE4R1E8</accession>
<dbReference type="PROSITE" id="PS50850">
    <property type="entry name" value="MFS"/>
    <property type="match status" value="1"/>
</dbReference>
<evidence type="ECO:0000256" key="6">
    <source>
        <dbReference type="ARBA" id="ARBA00023136"/>
    </source>
</evidence>
<sequence length="511" mass="53255">MPAERSTTQTSILPIIFALSLAFTITAVDPLVLSLNLPQVSRELDVPPTGVGLLGGMSTLVMAASVLGAGNLGDSIGLRRLLMSGLAVVAVADVLAMLSPGYGFLLAMRVVAGLGMAALLGVSLALLKTSVTEEQRPKAIGIFVAIEMVLCGVLPALTGWAVTGLGWRLVFLVAPLLAVVSMLLTARFVPESPRQERAKLDVIGIVLIGVALLTLVIGLAAAQNGVLRPQTWLPLLVSVLGAVLFVRHERRTPEPALDLSLFGNRTFTVALAAAFTLNFLIAGLSIVLGQYGSVVLALSPQTVGLLFLPGSLLIAGALIMSGSLMEKFSPRPVMVAGLATMAAAGLLMAVTVSPTMALWLLVMAVWMYNLGSMVSSTSVSETVLAHAPSGQSGTVASVQTAFGMTGYAFGPTVYLLLLNAFFKREWLADTEQRGLTVTQGQEAVDAARSAVAQSHGGVGYDPNLLQQVGGLDLGTDFSDAVRLTMLTVSVLPIAVALAVLRFRHERPARAA</sequence>
<evidence type="ECO:0000313" key="9">
    <source>
        <dbReference type="EMBL" id="MDV6311573.1"/>
    </source>
</evidence>
<evidence type="ECO:0000256" key="1">
    <source>
        <dbReference type="ARBA" id="ARBA00004651"/>
    </source>
</evidence>
<feature type="transmembrane region" description="Helical" evidence="7">
    <location>
        <begin position="333"/>
        <end position="366"/>
    </location>
</feature>
<name>A0AAE4R1E8_9ACTN</name>
<feature type="transmembrane region" description="Helical" evidence="7">
    <location>
        <begin position="49"/>
        <end position="69"/>
    </location>
</feature>
<protein>
    <submittedName>
        <fullName evidence="9">MFS transporter</fullName>
    </submittedName>
</protein>
<dbReference type="RefSeq" id="WP_006437781.1">
    <property type="nucleotide sequence ID" value="NZ_CP091855.1"/>
</dbReference>
<feature type="transmembrane region" description="Helical" evidence="7">
    <location>
        <begin position="12"/>
        <end position="37"/>
    </location>
</feature>
<feature type="transmembrane region" description="Helical" evidence="7">
    <location>
        <begin position="202"/>
        <end position="223"/>
    </location>
</feature>
<dbReference type="InterPro" id="IPR011701">
    <property type="entry name" value="MFS"/>
</dbReference>
<dbReference type="GO" id="GO:0005886">
    <property type="term" value="C:plasma membrane"/>
    <property type="evidence" value="ECO:0007669"/>
    <property type="project" value="UniProtKB-SubCell"/>
</dbReference>
<feature type="transmembrane region" description="Helical" evidence="7">
    <location>
        <begin position="104"/>
        <end position="127"/>
    </location>
</feature>
<feature type="transmembrane region" description="Helical" evidence="7">
    <location>
        <begin position="229"/>
        <end position="246"/>
    </location>
</feature>
<dbReference type="AlphaFoldDB" id="A0AAE4R1E8"/>
<keyword evidence="6 7" id="KW-0472">Membrane</keyword>
<feature type="transmembrane region" description="Helical" evidence="7">
    <location>
        <begin position="169"/>
        <end position="190"/>
    </location>
</feature>
<feature type="transmembrane region" description="Helical" evidence="7">
    <location>
        <begin position="139"/>
        <end position="163"/>
    </location>
</feature>
<keyword evidence="3" id="KW-1003">Cell membrane</keyword>
<dbReference type="PANTHER" id="PTHR42718:SF46">
    <property type="entry name" value="BLR6921 PROTEIN"/>
    <property type="match status" value="1"/>
</dbReference>
<keyword evidence="2" id="KW-0813">Transport</keyword>
<dbReference type="GO" id="GO:0022857">
    <property type="term" value="F:transmembrane transporter activity"/>
    <property type="evidence" value="ECO:0007669"/>
    <property type="project" value="InterPro"/>
</dbReference>
<dbReference type="Gene3D" id="1.20.1250.20">
    <property type="entry name" value="MFS general substrate transporter like domains"/>
    <property type="match status" value="2"/>
</dbReference>
<reference evidence="9" key="1">
    <citation type="submission" date="2023-10" db="EMBL/GenBank/DDBJ databases">
        <title>Development of a sustainable strategy for remediation of hydrocarbon-contaminated territories based on the waste exchange concept.</title>
        <authorList>
            <person name="Krivoruchko A."/>
        </authorList>
    </citation>
    <scope>NUCLEOTIDE SEQUENCE</scope>
    <source>
        <strain evidence="9">IEGM 1279</strain>
    </source>
</reference>
<dbReference type="GeneID" id="77174461"/>
<dbReference type="Pfam" id="PF07690">
    <property type="entry name" value="MFS_1"/>
    <property type="match status" value="1"/>
</dbReference>
<comment type="subcellular location">
    <subcellularLocation>
        <location evidence="1">Cell membrane</location>
        <topology evidence="1">Multi-pass membrane protein</topology>
    </subcellularLocation>
</comment>
<keyword evidence="4 7" id="KW-0812">Transmembrane</keyword>
<organism evidence="9 10">
    <name type="scientific">Gordonia amicalis</name>
    <dbReference type="NCBI Taxonomy" id="89053"/>
    <lineage>
        <taxon>Bacteria</taxon>
        <taxon>Bacillati</taxon>
        <taxon>Actinomycetota</taxon>
        <taxon>Actinomycetes</taxon>
        <taxon>Mycobacteriales</taxon>
        <taxon>Gordoniaceae</taxon>
        <taxon>Gordonia</taxon>
    </lineage>
</organism>
<feature type="transmembrane region" description="Helical" evidence="7">
    <location>
        <begin position="81"/>
        <end position="98"/>
    </location>
</feature>
<feature type="domain" description="Major facilitator superfamily (MFS) profile" evidence="8">
    <location>
        <begin position="15"/>
        <end position="507"/>
    </location>
</feature>
<dbReference type="EMBL" id="JAWLKH010000004">
    <property type="protein sequence ID" value="MDV6311573.1"/>
    <property type="molecule type" value="Genomic_DNA"/>
</dbReference>